<dbReference type="GO" id="GO:0035251">
    <property type="term" value="F:UDP-glucosyltransferase activity"/>
    <property type="evidence" value="ECO:0007669"/>
    <property type="project" value="TreeGrafter"/>
</dbReference>
<gene>
    <name evidence="3" type="ORF">M422DRAFT_250324</name>
</gene>
<dbReference type="AlphaFoldDB" id="A0A0C9W4G4"/>
<dbReference type="Pfam" id="PF00201">
    <property type="entry name" value="UDPGT"/>
    <property type="match status" value="1"/>
</dbReference>
<dbReference type="PANTHER" id="PTHR48047">
    <property type="entry name" value="GLYCOSYLTRANSFERASE"/>
    <property type="match status" value="1"/>
</dbReference>
<dbReference type="HOGENOM" id="CLU_001724_12_1_1"/>
<protein>
    <submittedName>
        <fullName evidence="3">Glycosyltransferase family 1 protein</fullName>
    </submittedName>
</protein>
<name>A0A0C9W4G4_SPHS4</name>
<dbReference type="Proteomes" id="UP000054279">
    <property type="component" value="Unassembled WGS sequence"/>
</dbReference>
<accession>A0A0C9W4G4</accession>
<evidence type="ECO:0000256" key="2">
    <source>
        <dbReference type="ARBA" id="ARBA00022679"/>
    </source>
</evidence>
<keyword evidence="4" id="KW-1185">Reference proteome</keyword>
<proteinExistence type="inferred from homology"/>
<dbReference type="InterPro" id="IPR002213">
    <property type="entry name" value="UDP_glucos_trans"/>
</dbReference>
<sequence>MALNGHIVIFSVSSWGHVRSLVAFACRIVQQRSDIGITIFSSGNIIDQTKIELARYFVAGDESKNNIRIISVQPKNPNPFELIFGTAGACVNFYPSLYREERVTCLTSRKTFESWPKPTLVISDALLDVVSGIRAIDNTVTILGWSPGNTSAALRMFGPEELGSAGDIGAKAIFEADKTGKSVQEIENYLCLPEEGDILEIAGLPPVYDFELSPQQKNPATDGVHSRFTKIGYNFVRAADGVIFPNSSALEAEALDTWRKWQKSLGKETYVIGPLLLIDDGSKVLETASKENEKAASDKGPEIEAFLEKVLQEHGENSLIYISFGSFFWPNDSRHIWGFVDVLIEQNVPFIFAHASSYALVPDELVKKLQESGIGLLSKWAPQQLILAHKARTTIESNYNYSNLYFFRLLAGVPMFAWPICADQPYNAAILSLRLNVGYQLTEARTGEAGLKALKRGAQPTGTVEALQRETREILEKARGVDGKLKRQNAQDLQSQMKAAWNEHGEAVTELKRLLENKF</sequence>
<dbReference type="SUPFAM" id="SSF53756">
    <property type="entry name" value="UDP-Glycosyltransferase/glycogen phosphorylase"/>
    <property type="match status" value="1"/>
</dbReference>
<dbReference type="EMBL" id="KN837108">
    <property type="protein sequence ID" value="KIJ46276.1"/>
    <property type="molecule type" value="Genomic_DNA"/>
</dbReference>
<keyword evidence="2 3" id="KW-0808">Transferase</keyword>
<comment type="similarity">
    <text evidence="1">Belongs to the UDP-glycosyltransferase family.</text>
</comment>
<dbReference type="OrthoDB" id="5835829at2759"/>
<dbReference type="Gene3D" id="3.40.50.2000">
    <property type="entry name" value="Glycogen Phosphorylase B"/>
    <property type="match status" value="2"/>
</dbReference>
<evidence type="ECO:0000313" key="4">
    <source>
        <dbReference type="Proteomes" id="UP000054279"/>
    </source>
</evidence>
<evidence type="ECO:0000256" key="1">
    <source>
        <dbReference type="ARBA" id="ARBA00009995"/>
    </source>
</evidence>
<organism evidence="3 4">
    <name type="scientific">Sphaerobolus stellatus (strain SS14)</name>
    <dbReference type="NCBI Taxonomy" id="990650"/>
    <lineage>
        <taxon>Eukaryota</taxon>
        <taxon>Fungi</taxon>
        <taxon>Dikarya</taxon>
        <taxon>Basidiomycota</taxon>
        <taxon>Agaricomycotina</taxon>
        <taxon>Agaricomycetes</taxon>
        <taxon>Phallomycetidae</taxon>
        <taxon>Geastrales</taxon>
        <taxon>Sphaerobolaceae</taxon>
        <taxon>Sphaerobolus</taxon>
    </lineage>
</organism>
<evidence type="ECO:0000313" key="3">
    <source>
        <dbReference type="EMBL" id="KIJ46276.1"/>
    </source>
</evidence>
<reference evidence="3 4" key="1">
    <citation type="submission" date="2014-06" db="EMBL/GenBank/DDBJ databases">
        <title>Evolutionary Origins and Diversification of the Mycorrhizal Mutualists.</title>
        <authorList>
            <consortium name="DOE Joint Genome Institute"/>
            <consortium name="Mycorrhizal Genomics Consortium"/>
            <person name="Kohler A."/>
            <person name="Kuo A."/>
            <person name="Nagy L.G."/>
            <person name="Floudas D."/>
            <person name="Copeland A."/>
            <person name="Barry K.W."/>
            <person name="Cichocki N."/>
            <person name="Veneault-Fourrey C."/>
            <person name="LaButti K."/>
            <person name="Lindquist E.A."/>
            <person name="Lipzen A."/>
            <person name="Lundell T."/>
            <person name="Morin E."/>
            <person name="Murat C."/>
            <person name="Riley R."/>
            <person name="Ohm R."/>
            <person name="Sun H."/>
            <person name="Tunlid A."/>
            <person name="Henrissat B."/>
            <person name="Grigoriev I.V."/>
            <person name="Hibbett D.S."/>
            <person name="Martin F."/>
        </authorList>
    </citation>
    <scope>NUCLEOTIDE SEQUENCE [LARGE SCALE GENOMIC DNA]</scope>
    <source>
        <strain evidence="3 4">SS14</strain>
    </source>
</reference>